<dbReference type="STRING" id="80878.RP29_01225"/>
<comment type="caution">
    <text evidence="1">The sequence shown here is derived from an EMBL/GenBank/DDBJ whole genome shotgun (WGS) entry which is preliminary data.</text>
</comment>
<dbReference type="AlphaFoldDB" id="A0A0D7KEE3"/>
<dbReference type="Gene3D" id="1.10.3210.10">
    <property type="entry name" value="Hypothetical protein af1432"/>
    <property type="match status" value="1"/>
</dbReference>
<keyword evidence="2" id="KW-1185">Reference proteome</keyword>
<protein>
    <submittedName>
        <fullName evidence="1">Phosphohydrolase</fullName>
    </submittedName>
</protein>
<proteinExistence type="predicted"/>
<dbReference type="Proteomes" id="UP000032566">
    <property type="component" value="Unassembled WGS sequence"/>
</dbReference>
<evidence type="ECO:0000313" key="1">
    <source>
        <dbReference type="EMBL" id="KJA12267.1"/>
    </source>
</evidence>
<accession>A0A0D7KEE3</accession>
<dbReference type="GO" id="GO:0016787">
    <property type="term" value="F:hydrolase activity"/>
    <property type="evidence" value="ECO:0007669"/>
    <property type="project" value="UniProtKB-KW"/>
</dbReference>
<name>A0A0D7KEE3_9BURK</name>
<dbReference type="PATRIC" id="fig|80878.5.peg.1549"/>
<dbReference type="OrthoDB" id="9774747at2"/>
<dbReference type="Pfam" id="PF13487">
    <property type="entry name" value="HD_5"/>
    <property type="match status" value="1"/>
</dbReference>
<gene>
    <name evidence="1" type="ORF">RP29_01225</name>
</gene>
<dbReference type="RefSeq" id="WP_044395020.1">
    <property type="nucleotide sequence ID" value="NZ_JXYQ01000003.1"/>
</dbReference>
<dbReference type="EMBL" id="JXYQ01000003">
    <property type="protein sequence ID" value="KJA12267.1"/>
    <property type="molecule type" value="Genomic_DNA"/>
</dbReference>
<sequence>MNLVPINSESVPLGQPLPFALRSANGALLAQKGFVVSDAKALNDITGMGIQLCVDVDEAGDSYRAYVGRLQQMLMAETSLGELASVKMSAPAPAPAPARNREERGPLDWSELQLRVTQVLRAPKAVDFRERLQALHEDLARRCEQAPDATLLALIFLSAQETRMYSGTHAMLVSCVCMVVAREMLRWSPAQVRRLGAAGLTMNIAMTELQDQLAQQTQPLTARQIAAVEDHAARSAAMLAELGVTDAVWLDAVRHHHHRKPGPFAEKTEGEQMARLIQRADVFGARISPRASRWPMPVTAAMKASYYDEENKVDEAGAALVKGLGVYPPGAFVRLASEEVGVVLRRGISATTPRVAIVTNRLGMPTGEFIPRDTSQPQWKITGVVAHKDVRVKIALDRLLPLV</sequence>
<evidence type="ECO:0000313" key="2">
    <source>
        <dbReference type="Proteomes" id="UP000032566"/>
    </source>
</evidence>
<keyword evidence="1" id="KW-0378">Hydrolase</keyword>
<dbReference type="SUPFAM" id="SSF109604">
    <property type="entry name" value="HD-domain/PDEase-like"/>
    <property type="match status" value="1"/>
</dbReference>
<organism evidence="1 2">
    <name type="scientific">Acidovorax temperans</name>
    <dbReference type="NCBI Taxonomy" id="80878"/>
    <lineage>
        <taxon>Bacteria</taxon>
        <taxon>Pseudomonadati</taxon>
        <taxon>Pseudomonadota</taxon>
        <taxon>Betaproteobacteria</taxon>
        <taxon>Burkholderiales</taxon>
        <taxon>Comamonadaceae</taxon>
        <taxon>Acidovorax</taxon>
    </lineage>
</organism>
<reference evidence="1 2" key="1">
    <citation type="submission" date="2014-12" db="EMBL/GenBank/DDBJ databases">
        <title>Isolation of bacteria from lake water.</title>
        <authorList>
            <person name="Sheng K.-Y."/>
            <person name="Chin P.-S."/>
            <person name="Chan K.-G."/>
            <person name="Tan G.S."/>
        </authorList>
    </citation>
    <scope>NUCLEOTIDE SEQUENCE [LARGE SCALE GENOMIC DNA]</scope>
    <source>
        <strain evidence="1 2">KY4</strain>
    </source>
</reference>